<dbReference type="WBParaSite" id="EVEC_0001159201-mRNA-1">
    <property type="protein sequence ID" value="EVEC_0001159201-mRNA-1"/>
    <property type="gene ID" value="EVEC_0001159201"/>
</dbReference>
<keyword evidence="2" id="KW-0677">Repeat</keyword>
<evidence type="ECO:0000256" key="2">
    <source>
        <dbReference type="ARBA" id="ARBA00022737"/>
    </source>
</evidence>
<dbReference type="Pfam" id="PF00400">
    <property type="entry name" value="WD40"/>
    <property type="match status" value="3"/>
</dbReference>
<dbReference type="EMBL" id="UXUI01011307">
    <property type="protein sequence ID" value="VDD96130.1"/>
    <property type="molecule type" value="Genomic_DNA"/>
</dbReference>
<protein>
    <submittedName>
        <fullName evidence="8">WD_REPEATS_REGION domain-containing protein</fullName>
    </submittedName>
</protein>
<gene>
    <name evidence="6" type="ORF">EVEC_LOCUS10881</name>
</gene>
<evidence type="ECO:0000256" key="1">
    <source>
        <dbReference type="ARBA" id="ARBA00022574"/>
    </source>
</evidence>
<keyword evidence="3" id="KW-0647">Proteasome</keyword>
<comment type="similarity">
    <text evidence="4">Belongs to the WD repeat PAAF1/RPN14 family.</text>
</comment>
<evidence type="ECO:0000313" key="8">
    <source>
        <dbReference type="WBParaSite" id="EVEC_0001159201-mRNA-1"/>
    </source>
</evidence>
<dbReference type="InterPro" id="IPR001680">
    <property type="entry name" value="WD40_rpt"/>
</dbReference>
<evidence type="ECO:0000256" key="5">
    <source>
        <dbReference type="PROSITE-ProRule" id="PRU00221"/>
    </source>
</evidence>
<dbReference type="InterPro" id="IPR019775">
    <property type="entry name" value="WD40_repeat_CS"/>
</dbReference>
<name>A0A0N4VL39_ENTVE</name>
<dbReference type="PROSITE" id="PS50082">
    <property type="entry name" value="WD_REPEATS_2"/>
    <property type="match status" value="2"/>
</dbReference>
<evidence type="ECO:0000313" key="6">
    <source>
        <dbReference type="EMBL" id="VDD96130.1"/>
    </source>
</evidence>
<dbReference type="PROSITE" id="PS50294">
    <property type="entry name" value="WD_REPEATS_REGION"/>
    <property type="match status" value="2"/>
</dbReference>
<dbReference type="SMART" id="SM00320">
    <property type="entry name" value="WD40"/>
    <property type="match status" value="5"/>
</dbReference>
<dbReference type="InterPro" id="IPR036322">
    <property type="entry name" value="WD40_repeat_dom_sf"/>
</dbReference>
<dbReference type="AlphaFoldDB" id="A0A0N4VL39"/>
<dbReference type="STRING" id="51028.A0A0N4VL39"/>
<keyword evidence="1 5" id="KW-0853">WD repeat</keyword>
<sequence>MAAEYAGGTTEEVAIFTDHDWYSVIGVPSDGLTIAVNIDNKMKEVGNVLVKDGTLIPECTSLDDKTLVSFHDMRVRRIEKRRLLIALGEFETTYFAPVVNFNDVHRTAILSVDVNCTGKLIVSSSADGSIKIWNSETGELIKRFEGDNMDVNKVRFFPSGLVVLSCGEDMSVRVLSAETGLCYRTFHGHTRGVQDIAFIGVGKDVLSGAKDGTLKIWNCASSECLHTYHPNQGAVNAIVLNSNESDICGIAAEEGASLLDIRSADIVSFTSSFYKLDLHALISRSFVVAFPSDGSVCGYEKTLKRRSALLCFSGADCDPVYDFSIFDDTYLYTCCRDKVIRKYEIVV</sequence>
<keyword evidence="7" id="KW-1185">Reference proteome</keyword>
<evidence type="ECO:0000256" key="4">
    <source>
        <dbReference type="ARBA" id="ARBA00038321"/>
    </source>
</evidence>
<dbReference type="PROSITE" id="PS00678">
    <property type="entry name" value="WD_REPEATS_1"/>
    <property type="match status" value="1"/>
</dbReference>
<dbReference type="InterPro" id="IPR015943">
    <property type="entry name" value="WD40/YVTN_repeat-like_dom_sf"/>
</dbReference>
<dbReference type="InterPro" id="IPR051179">
    <property type="entry name" value="WD_repeat_multifunction"/>
</dbReference>
<accession>A0A0N4VL39</accession>
<dbReference type="Proteomes" id="UP000274131">
    <property type="component" value="Unassembled WGS sequence"/>
</dbReference>
<reference evidence="6 7" key="2">
    <citation type="submission" date="2018-10" db="EMBL/GenBank/DDBJ databases">
        <authorList>
            <consortium name="Pathogen Informatics"/>
        </authorList>
    </citation>
    <scope>NUCLEOTIDE SEQUENCE [LARGE SCALE GENOMIC DNA]</scope>
</reference>
<feature type="repeat" description="WD" evidence="5">
    <location>
        <begin position="186"/>
        <end position="227"/>
    </location>
</feature>
<organism evidence="8">
    <name type="scientific">Enterobius vermicularis</name>
    <name type="common">Human pinworm</name>
    <dbReference type="NCBI Taxonomy" id="51028"/>
    <lineage>
        <taxon>Eukaryota</taxon>
        <taxon>Metazoa</taxon>
        <taxon>Ecdysozoa</taxon>
        <taxon>Nematoda</taxon>
        <taxon>Chromadorea</taxon>
        <taxon>Rhabditida</taxon>
        <taxon>Spirurina</taxon>
        <taxon>Oxyuridomorpha</taxon>
        <taxon>Oxyuroidea</taxon>
        <taxon>Oxyuridae</taxon>
        <taxon>Enterobius</taxon>
    </lineage>
</organism>
<feature type="repeat" description="WD" evidence="5">
    <location>
        <begin position="102"/>
        <end position="143"/>
    </location>
</feature>
<dbReference type="PANTHER" id="PTHR19857:SF19">
    <property type="entry name" value="26S PROTEASOME REGULATORY SUBUNIT RPN14"/>
    <property type="match status" value="1"/>
</dbReference>
<dbReference type="GO" id="GO:0000502">
    <property type="term" value="C:proteasome complex"/>
    <property type="evidence" value="ECO:0007669"/>
    <property type="project" value="UniProtKB-KW"/>
</dbReference>
<dbReference type="Gene3D" id="2.130.10.10">
    <property type="entry name" value="YVTN repeat-like/Quinoprotein amine dehydrogenase"/>
    <property type="match status" value="1"/>
</dbReference>
<dbReference type="SUPFAM" id="SSF50978">
    <property type="entry name" value="WD40 repeat-like"/>
    <property type="match status" value="1"/>
</dbReference>
<dbReference type="PANTHER" id="PTHR19857">
    <property type="entry name" value="MITOCHONDRIAL DIVISION PROTEIN 1-RELATED"/>
    <property type="match status" value="1"/>
</dbReference>
<dbReference type="OrthoDB" id="8020218at2759"/>
<evidence type="ECO:0000256" key="3">
    <source>
        <dbReference type="ARBA" id="ARBA00022942"/>
    </source>
</evidence>
<reference evidence="8" key="1">
    <citation type="submission" date="2017-02" db="UniProtKB">
        <authorList>
            <consortium name="WormBaseParasite"/>
        </authorList>
    </citation>
    <scope>IDENTIFICATION</scope>
</reference>
<proteinExistence type="inferred from homology"/>
<evidence type="ECO:0000313" key="7">
    <source>
        <dbReference type="Proteomes" id="UP000274131"/>
    </source>
</evidence>